<feature type="chain" id="PRO_5035715708" evidence="3">
    <location>
        <begin position="23"/>
        <end position="1500"/>
    </location>
</feature>
<evidence type="ECO:0000313" key="4">
    <source>
        <dbReference type="EMBL" id="CAD8104525.1"/>
    </source>
</evidence>
<name>A0A8S1PMR4_PARPR</name>
<dbReference type="OMA" id="YITARND"/>
<keyword evidence="2" id="KW-0472">Membrane</keyword>
<keyword evidence="3" id="KW-0732">Signal</keyword>
<organism evidence="4 5">
    <name type="scientific">Paramecium primaurelia</name>
    <dbReference type="NCBI Taxonomy" id="5886"/>
    <lineage>
        <taxon>Eukaryota</taxon>
        <taxon>Sar</taxon>
        <taxon>Alveolata</taxon>
        <taxon>Ciliophora</taxon>
        <taxon>Intramacronucleata</taxon>
        <taxon>Oligohymenophorea</taxon>
        <taxon>Peniculida</taxon>
        <taxon>Parameciidae</taxon>
        <taxon>Paramecium</taxon>
    </lineage>
</organism>
<dbReference type="EMBL" id="CAJJDM010000127">
    <property type="protein sequence ID" value="CAD8104525.1"/>
    <property type="molecule type" value="Genomic_DNA"/>
</dbReference>
<evidence type="ECO:0000256" key="1">
    <source>
        <dbReference type="SAM" id="MobiDB-lite"/>
    </source>
</evidence>
<keyword evidence="2" id="KW-0812">Transmembrane</keyword>
<evidence type="ECO:0000256" key="2">
    <source>
        <dbReference type="SAM" id="Phobius"/>
    </source>
</evidence>
<evidence type="ECO:0000313" key="5">
    <source>
        <dbReference type="Proteomes" id="UP000688137"/>
    </source>
</evidence>
<reference evidence="4" key="1">
    <citation type="submission" date="2021-01" db="EMBL/GenBank/DDBJ databases">
        <authorList>
            <consortium name="Genoscope - CEA"/>
            <person name="William W."/>
        </authorList>
    </citation>
    <scope>NUCLEOTIDE SEQUENCE</scope>
</reference>
<feature type="region of interest" description="Disordered" evidence="1">
    <location>
        <begin position="1437"/>
        <end position="1457"/>
    </location>
</feature>
<dbReference type="Proteomes" id="UP000688137">
    <property type="component" value="Unassembled WGS sequence"/>
</dbReference>
<feature type="transmembrane region" description="Helical" evidence="2">
    <location>
        <begin position="1462"/>
        <end position="1484"/>
    </location>
</feature>
<keyword evidence="2" id="KW-1133">Transmembrane helix</keyword>
<evidence type="ECO:0000256" key="3">
    <source>
        <dbReference type="SAM" id="SignalP"/>
    </source>
</evidence>
<accession>A0A8S1PMR4</accession>
<protein>
    <submittedName>
        <fullName evidence="4">Uncharacterized protein</fullName>
    </submittedName>
</protein>
<proteinExistence type="predicted"/>
<feature type="signal peptide" evidence="3">
    <location>
        <begin position="1"/>
        <end position="22"/>
    </location>
</feature>
<sequence length="1500" mass="171660">MISAHMYLLALMPIMVISTCRTIQEQDHVYPTVKEYYKWEIKNFIEGDNLIYSLDSPTSLFQLEQPLHIISEANHYAHQIDIVATRAFDIPETGAWANDFAFMGQDYDDYSWWIYYSEGKQIQMNIAPSFTKSINFLSDNRLMKCLDLEYIDRDTFLVDCIEPGDDTKPGKNYVYIIKKGEPPIITVKTFDSIKYKIVSDRKVQYHVYNAQNIGDGFSDEEPLRILLRGQYAYGTPGSSITNLDGDCIIDLLKNNVQNEIVETDKHLDKKQLIQDLGIKPEDQENFKFTLIDFKIMPNGDIYILDAYNGVYIYFVNSKFEFKFKRKIDVGTDLAYAFDVNNKIDQEGINHVHIAVVHQKSVIEYIDGIQKGGWLDAFEAKHPSFIFASQQFLIVNPGGNTFYIYNSDHQYLIHTETLLTRIYLTNPYEPDLIAITNSFAYRYEVGYARLAVHSYDATLGDNEVKFSAIGQDKRKCEASLKYQIIKEGDTNIYPVDHDPFPKVMQHPSDPIFVQELAAGPNLIYTNGDDSQKDHVNVDIHTVWELNVTGLTFPTVTDVAYADILIDPHWSGAHKFWFLYQLESNKQVEIFECTTKTQLSRDVHCEEHAKFKIPNVLNPSTSQFDWDAEEGDVLTFQFIEHDYQISVYESTHDQSSPLFAIKYDELPENKITSFTVLRKAIYIVLPNKKEVDAWFGFFPTPTKHIISSQTMKEQGSDRIFEPKKVFGNPALKSEFVLIQSKDCIFFGDMRNTFTLIYIFDIIPGADVRVYLGMKTIFIVQKSETLGFKIQEYNYEKLSNIYLMKELPLYDYVIQTPLTTDYCYQTGFLFVRALDPSTQETVILVYESDVLYQLSLHKVVKTHLKINDGQVMNMAAAGHDQMYMYVNNQQNIQKMIGFLRDAIAILQPSHLSNQYVTQLMATVNITNQVVTKPMQISYPIKYINTQTYINIDQNELSKQNGQFVFTNQTADQYLEIKTTGWQSGQVIKYDADCNSCESHLIQMINTIYHITDGSQYQQHFIDGVAAGTEMIFQTSDSIILQDATGKWVGTHKLPVGIGADCRSITATEDGKVVFSGCEERGTVNIYLTFCDGKNCTAATPTMQQIAYDAKYPSKLLYKDGILFVLDNNNNDPQQYDGTVRVHKVNINQEEKTWSLEQPGKIIDSRFLSTEPTIPFQPADFDVIKYEVGNVNYYKILLSSALYRVWFVDLYFDNGTIKFGQHDKFDLFALIDKNFAIKSHTRFYQIRAIKSTKKDKQLLTTALISTNIMATYAVTFTYDISDPFKGAPVQSDATVPFLLANYGTWKQLNKLTLFEDHVAIAYTNQESILAAVYLLPTIDHNAIQDTQTKVVTLIGGEEDQQMTQISTQFVMTLSKDAAQSRPVLHTNLVFNIAQKENMLIKYGITDYPRLFIQKGDQIKEQSVYITARNDYGTAQAVIHLTKKNPPGPNPPGPDPDDDDSKSSSNWWWITLIVIFGVAVMGVAGYFVYAKYFKTTNRPLHVQSY</sequence>
<gene>
    <name evidence="4" type="ORF">PPRIM_AZ9-3.1.T1240050</name>
</gene>
<comment type="caution">
    <text evidence="4">The sequence shown here is derived from an EMBL/GenBank/DDBJ whole genome shotgun (WGS) entry which is preliminary data.</text>
</comment>
<keyword evidence="5" id="KW-1185">Reference proteome</keyword>